<feature type="compositionally biased region" description="Basic and acidic residues" evidence="2">
    <location>
        <begin position="257"/>
        <end position="272"/>
    </location>
</feature>
<dbReference type="InterPro" id="IPR036013">
    <property type="entry name" value="Band_7/SPFH_dom_sf"/>
</dbReference>
<feature type="transmembrane region" description="Helical" evidence="3">
    <location>
        <begin position="19"/>
        <end position="37"/>
    </location>
</feature>
<evidence type="ECO:0000313" key="6">
    <source>
        <dbReference type="Proteomes" id="UP001165283"/>
    </source>
</evidence>
<dbReference type="PRINTS" id="PR00721">
    <property type="entry name" value="STOMATIN"/>
</dbReference>
<dbReference type="Pfam" id="PF01145">
    <property type="entry name" value="Band_7"/>
    <property type="match status" value="1"/>
</dbReference>
<dbReference type="PANTHER" id="PTHR10264">
    <property type="entry name" value="BAND 7 PROTEIN-RELATED"/>
    <property type="match status" value="1"/>
</dbReference>
<keyword evidence="3" id="KW-0812">Transmembrane</keyword>
<dbReference type="PANTHER" id="PTHR10264:SF19">
    <property type="entry name" value="AT06885P-RELATED"/>
    <property type="match status" value="1"/>
</dbReference>
<keyword evidence="6" id="KW-1185">Reference proteome</keyword>
<keyword evidence="3" id="KW-0472">Membrane</keyword>
<dbReference type="SUPFAM" id="SSF117892">
    <property type="entry name" value="Band 7/SPFH domain"/>
    <property type="match status" value="1"/>
</dbReference>
<gene>
    <name evidence="5" type="ORF">KDL28_06285</name>
</gene>
<evidence type="ECO:0000313" key="5">
    <source>
        <dbReference type="EMBL" id="MCO1654660.1"/>
    </source>
</evidence>
<comment type="caution">
    <text evidence="5">The sequence shown here is derived from an EMBL/GenBank/DDBJ whole genome shotgun (WGS) entry which is preliminary data.</text>
</comment>
<evidence type="ECO:0000256" key="1">
    <source>
        <dbReference type="ARBA" id="ARBA00008164"/>
    </source>
</evidence>
<feature type="domain" description="Band 7" evidence="4">
    <location>
        <begin position="23"/>
        <end position="188"/>
    </location>
</feature>
<accession>A0ABT0ZV95</accession>
<dbReference type="Gene3D" id="3.30.479.30">
    <property type="entry name" value="Band 7 domain"/>
    <property type="match status" value="1"/>
</dbReference>
<evidence type="ECO:0000256" key="2">
    <source>
        <dbReference type="SAM" id="MobiDB-lite"/>
    </source>
</evidence>
<dbReference type="SMART" id="SM00244">
    <property type="entry name" value="PHB"/>
    <property type="match status" value="1"/>
</dbReference>
<organism evidence="5 6">
    <name type="scientific">Pseudonocardia humida</name>
    <dbReference type="NCBI Taxonomy" id="2800819"/>
    <lineage>
        <taxon>Bacteria</taxon>
        <taxon>Bacillati</taxon>
        <taxon>Actinomycetota</taxon>
        <taxon>Actinomycetes</taxon>
        <taxon>Pseudonocardiales</taxon>
        <taxon>Pseudonocardiaceae</taxon>
        <taxon>Pseudonocardia</taxon>
    </lineage>
</organism>
<protein>
    <recommendedName>
        <fullName evidence="4">Band 7 domain-containing protein</fullName>
    </recommendedName>
</protein>
<name>A0ABT0ZV95_9PSEU</name>
<reference evidence="5" key="1">
    <citation type="submission" date="2021-04" db="EMBL/GenBank/DDBJ databases">
        <title>Pseudonocardia sp. nov., isolated from sandy soil of mangrove forest.</title>
        <authorList>
            <person name="Zan Z."/>
            <person name="Huang R."/>
            <person name="Liu W."/>
        </authorList>
    </citation>
    <scope>NUCLEOTIDE SEQUENCE</scope>
    <source>
        <strain evidence="5">S2-4</strain>
    </source>
</reference>
<dbReference type="InterPro" id="IPR001972">
    <property type="entry name" value="Stomatin_HflK_fam"/>
</dbReference>
<dbReference type="InterPro" id="IPR001107">
    <property type="entry name" value="Band_7"/>
</dbReference>
<dbReference type="RefSeq" id="WP_252436266.1">
    <property type="nucleotide sequence ID" value="NZ_JAGSOV010000011.1"/>
</dbReference>
<proteinExistence type="inferred from homology"/>
<feature type="region of interest" description="Disordered" evidence="2">
    <location>
        <begin position="257"/>
        <end position="289"/>
    </location>
</feature>
<comment type="similarity">
    <text evidence="1">Belongs to the band 7/mec-2 family.</text>
</comment>
<dbReference type="InterPro" id="IPR043202">
    <property type="entry name" value="Band-7_stomatin-like"/>
</dbReference>
<keyword evidence="3" id="KW-1133">Transmembrane helix</keyword>
<dbReference type="Proteomes" id="UP001165283">
    <property type="component" value="Unassembled WGS sequence"/>
</dbReference>
<dbReference type="EMBL" id="JAGSOV010000011">
    <property type="protein sequence ID" value="MCO1654660.1"/>
    <property type="molecule type" value="Genomic_DNA"/>
</dbReference>
<evidence type="ECO:0000256" key="3">
    <source>
        <dbReference type="SAM" id="Phobius"/>
    </source>
</evidence>
<sequence length="289" mass="30065">MSAASPDIAAMAGPGTGEVVLAVVVVLVSGAGSWAALRRRGRARSGGRPLQSEDRRVEPHVLVPVADRIVRVPIRALVAHVQVRGATTKDGAVIDVDAVVHLLVTDPAKVLATAADCADASSGALGTSLREVLGRTDLDTVVSDRDHVGADARAVVDARIGASATEWGARVDRVEIQDVVLVAGPRRRAAGWRSPARVLAPGGGSPAAARLAEVAKALEENPDALRLQPPGAAADQGDTVVVPLRIELIRSLVRDDRAGRSEQRFDADRRIDPASASEEDQPGGRRAPS</sequence>
<evidence type="ECO:0000259" key="4">
    <source>
        <dbReference type="SMART" id="SM00244"/>
    </source>
</evidence>